<evidence type="ECO:0000313" key="3">
    <source>
        <dbReference type="Proteomes" id="UP000038802"/>
    </source>
</evidence>
<evidence type="ECO:0000256" key="1">
    <source>
        <dbReference type="SAM" id="MobiDB-lite"/>
    </source>
</evidence>
<protein>
    <submittedName>
        <fullName evidence="2">Uncharacterized protein</fullName>
    </submittedName>
</protein>
<proteinExistence type="predicted"/>
<feature type="region of interest" description="Disordered" evidence="1">
    <location>
        <begin position="144"/>
        <end position="166"/>
    </location>
</feature>
<dbReference type="Proteomes" id="UP000038802">
    <property type="component" value="Unassembled WGS sequence"/>
</dbReference>
<gene>
    <name evidence="2" type="ORF">ERS007703_04533</name>
</gene>
<name>A0A0U0SQD7_MYCTX</name>
<dbReference type="AlphaFoldDB" id="A0A0U0SQD7"/>
<accession>A0A0U0SQD7</accession>
<sequence>MQPLEGGAMADADHDAVRQLAAQQLVERKLQPGVQRRGTFVEEDRLGFGEQDASKGNTLLLTGGEHLGPVAFLVQPVTQWGQRHLGQRVPQGGVGDGGRRVGVAHHVTQRPQRHIRQLRQEHRLVLAARPVQGPRCVGPQFRQTAQQRGLAGPRTPGDHQRASAVQPHIERVDQPIAGRRTHLDVVELDGLVVARSGQDRGQGAAFLVGVDQPMQSDDCCAEGRKRVVVVAEERQRVVNVAEGSRRLPDIAEVDLPGE</sequence>
<dbReference type="EMBL" id="CSAE01000820">
    <property type="protein sequence ID" value="COW96309.1"/>
    <property type="molecule type" value="Genomic_DNA"/>
</dbReference>
<organism evidence="2 3">
    <name type="scientific">Mycobacterium tuberculosis</name>
    <dbReference type="NCBI Taxonomy" id="1773"/>
    <lineage>
        <taxon>Bacteria</taxon>
        <taxon>Bacillati</taxon>
        <taxon>Actinomycetota</taxon>
        <taxon>Actinomycetes</taxon>
        <taxon>Mycobacteriales</taxon>
        <taxon>Mycobacteriaceae</taxon>
        <taxon>Mycobacterium</taxon>
        <taxon>Mycobacterium tuberculosis complex</taxon>
    </lineage>
</organism>
<evidence type="ECO:0000313" key="2">
    <source>
        <dbReference type="EMBL" id="COW96309.1"/>
    </source>
</evidence>
<reference evidence="3" key="1">
    <citation type="submission" date="2015-03" db="EMBL/GenBank/DDBJ databases">
        <authorList>
            <consortium name="Pathogen Informatics"/>
        </authorList>
    </citation>
    <scope>NUCLEOTIDE SEQUENCE [LARGE SCALE GENOMIC DNA]</scope>
    <source>
        <strain evidence="3">K00500041</strain>
    </source>
</reference>
<dbReference type="AntiFam" id="ANF00095">
    <property type="entry name" value="Shadow ORF (opposite ABC transporters)"/>
</dbReference>